<organism evidence="2 3">
    <name type="scientific">Hermanssonia centrifuga</name>
    <dbReference type="NCBI Taxonomy" id="98765"/>
    <lineage>
        <taxon>Eukaryota</taxon>
        <taxon>Fungi</taxon>
        <taxon>Dikarya</taxon>
        <taxon>Basidiomycota</taxon>
        <taxon>Agaricomycotina</taxon>
        <taxon>Agaricomycetes</taxon>
        <taxon>Polyporales</taxon>
        <taxon>Meruliaceae</taxon>
        <taxon>Hermanssonia</taxon>
    </lineage>
</organism>
<name>A0A4V3X9F7_9APHY</name>
<evidence type="ECO:0000256" key="1">
    <source>
        <dbReference type="SAM" id="MobiDB-lite"/>
    </source>
</evidence>
<dbReference type="AlphaFoldDB" id="A0A4V3X9F7"/>
<sequence>MANNEQQAQLESITTFFLTAPTPFRANAATSLWTLGIADMISDYRLLDPNLQSKTIQNILRILHDMVLPYAHNPWFTAVTRRLLALTKPIHAYFPIQDGSDDENTSDSSQDTDSVSDNTGHIKLHAQATASCSTSSPSTASLSGPSTHGKSHDRPPAQHHRVKRSLCINSESTHGTHCDPNDSSLDDNDPAQPPQKRE</sequence>
<dbReference type="EMBL" id="SGPJ01000519">
    <property type="protein sequence ID" value="THG94022.1"/>
    <property type="molecule type" value="Genomic_DNA"/>
</dbReference>
<evidence type="ECO:0000313" key="3">
    <source>
        <dbReference type="Proteomes" id="UP000309038"/>
    </source>
</evidence>
<feature type="compositionally biased region" description="Low complexity" evidence="1">
    <location>
        <begin position="126"/>
        <end position="147"/>
    </location>
</feature>
<feature type="region of interest" description="Disordered" evidence="1">
    <location>
        <begin position="95"/>
        <end position="198"/>
    </location>
</feature>
<reference evidence="2 3" key="1">
    <citation type="submission" date="2019-02" db="EMBL/GenBank/DDBJ databases">
        <title>Genome sequencing of the rare red list fungi Phlebia centrifuga.</title>
        <authorList>
            <person name="Buettner E."/>
            <person name="Kellner H."/>
        </authorList>
    </citation>
    <scope>NUCLEOTIDE SEQUENCE [LARGE SCALE GENOMIC DNA]</scope>
    <source>
        <strain evidence="2 3">DSM 108282</strain>
    </source>
</reference>
<accession>A0A4V3X9F7</accession>
<gene>
    <name evidence="2" type="ORF">EW026_g7363</name>
</gene>
<dbReference type="Proteomes" id="UP000309038">
    <property type="component" value="Unassembled WGS sequence"/>
</dbReference>
<feature type="compositionally biased region" description="Low complexity" evidence="1">
    <location>
        <begin position="106"/>
        <end position="119"/>
    </location>
</feature>
<evidence type="ECO:0000313" key="2">
    <source>
        <dbReference type="EMBL" id="THG94022.1"/>
    </source>
</evidence>
<protein>
    <submittedName>
        <fullName evidence="2">Uncharacterized protein</fullName>
    </submittedName>
</protein>
<proteinExistence type="predicted"/>
<keyword evidence="3" id="KW-1185">Reference proteome</keyword>
<comment type="caution">
    <text evidence="2">The sequence shown here is derived from an EMBL/GenBank/DDBJ whole genome shotgun (WGS) entry which is preliminary data.</text>
</comment>